<keyword evidence="3" id="KW-1185">Reference proteome</keyword>
<name>A0A4R2P258_9BACL</name>
<comment type="caution">
    <text evidence="2">The sequence shown here is derived from an EMBL/GenBank/DDBJ whole genome shotgun (WGS) entry which is preliminary data.</text>
</comment>
<dbReference type="GO" id="GO:0008757">
    <property type="term" value="F:S-adenosylmethionine-dependent methyltransferase activity"/>
    <property type="evidence" value="ECO:0007669"/>
    <property type="project" value="InterPro"/>
</dbReference>
<proteinExistence type="predicted"/>
<dbReference type="EMBL" id="SLXK01000016">
    <property type="protein sequence ID" value="TCP28702.1"/>
    <property type="molecule type" value="Genomic_DNA"/>
</dbReference>
<dbReference type="InterPro" id="IPR013216">
    <property type="entry name" value="Methyltransf_11"/>
</dbReference>
<dbReference type="AlphaFoldDB" id="A0A4R2P258"/>
<dbReference type="Gene3D" id="3.40.50.150">
    <property type="entry name" value="Vaccinia Virus protein VP39"/>
    <property type="match status" value="1"/>
</dbReference>
<keyword evidence="2" id="KW-0489">Methyltransferase</keyword>
<dbReference type="Proteomes" id="UP000295416">
    <property type="component" value="Unassembled WGS sequence"/>
</dbReference>
<keyword evidence="2" id="KW-0808">Transferase</keyword>
<protein>
    <submittedName>
        <fullName evidence="2">Methyltransferase family protein</fullName>
    </submittedName>
</protein>
<dbReference type="InterPro" id="IPR043519">
    <property type="entry name" value="NT_sf"/>
</dbReference>
<dbReference type="RefSeq" id="WP_243647036.1">
    <property type="nucleotide sequence ID" value="NZ_SLXK01000016.1"/>
</dbReference>
<dbReference type="Pfam" id="PF08241">
    <property type="entry name" value="Methyltransf_11"/>
    <property type="match status" value="1"/>
</dbReference>
<dbReference type="InterPro" id="IPR029063">
    <property type="entry name" value="SAM-dependent_MTases_sf"/>
</dbReference>
<gene>
    <name evidence="2" type="ORF">EV207_11612</name>
</gene>
<dbReference type="Gene3D" id="3.30.460.40">
    <property type="match status" value="1"/>
</dbReference>
<accession>A0A4R2P258</accession>
<evidence type="ECO:0000313" key="3">
    <source>
        <dbReference type="Proteomes" id="UP000295416"/>
    </source>
</evidence>
<feature type="domain" description="Methyltransferase type 11" evidence="1">
    <location>
        <begin position="211"/>
        <end position="302"/>
    </location>
</feature>
<reference evidence="2 3" key="1">
    <citation type="submission" date="2019-03" db="EMBL/GenBank/DDBJ databases">
        <title>Genomic Encyclopedia of Type Strains, Phase IV (KMG-IV): sequencing the most valuable type-strain genomes for metagenomic binning, comparative biology and taxonomic classification.</title>
        <authorList>
            <person name="Goeker M."/>
        </authorList>
    </citation>
    <scope>NUCLEOTIDE SEQUENCE [LARGE SCALE GENOMIC DNA]</scope>
    <source>
        <strain evidence="2 3">DSM 19377</strain>
    </source>
</reference>
<dbReference type="SUPFAM" id="SSF53335">
    <property type="entry name" value="S-adenosyl-L-methionine-dependent methyltransferases"/>
    <property type="match status" value="1"/>
</dbReference>
<evidence type="ECO:0000259" key="1">
    <source>
        <dbReference type="Pfam" id="PF08241"/>
    </source>
</evidence>
<organism evidence="2 3">
    <name type="scientific">Scopulibacillus darangshiensis</name>
    <dbReference type="NCBI Taxonomy" id="442528"/>
    <lineage>
        <taxon>Bacteria</taxon>
        <taxon>Bacillati</taxon>
        <taxon>Bacillota</taxon>
        <taxon>Bacilli</taxon>
        <taxon>Bacillales</taxon>
        <taxon>Sporolactobacillaceae</taxon>
        <taxon>Scopulibacillus</taxon>
    </lineage>
</organism>
<evidence type="ECO:0000313" key="2">
    <source>
        <dbReference type="EMBL" id="TCP28702.1"/>
    </source>
</evidence>
<dbReference type="SUPFAM" id="SSF81301">
    <property type="entry name" value="Nucleotidyltransferase"/>
    <property type="match status" value="1"/>
</dbReference>
<dbReference type="GO" id="GO:0032259">
    <property type="term" value="P:methylation"/>
    <property type="evidence" value="ECO:0007669"/>
    <property type="project" value="UniProtKB-KW"/>
</dbReference>
<sequence length="401" mass="45325">MNSRNDTLWQAILTVSTILENNTIPYTIEGAAALFVQNMDLNDITSVDFSIQWDLFDNAYDLFQPYETTDIIKHKGQNQNQFYFKIEGIRVNMACYFNHVVAADPYRVTVEASGIRLWVMSPDYYLEHFTNEDNKVKAIKTYLRHLQEKNTEQNEEAWNQETYDAWLKRFGTPQEAAAKIKENPEGRLSSIYHHLGSLSDRKVINLLGSHGSKAVAMALLGAKAAVVDLSAENAKYASELAQAAGVDLRYIVSDVLKLPDEELTGEYGLVLMELGILHYFVDLEPLADVVQKLLQQGGRLILQDFHPVSTKLITSSGKKHKVIGNYFDKSIEVRDVAYSKHLSGDHGLLKKVYLRKWTLGEIVTAFAKAGLMIKKLEESPNTKRHDIGIPKTFILVAEKIN</sequence>